<keyword evidence="5" id="KW-1185">Reference proteome</keyword>
<keyword evidence="2" id="KW-0677">Repeat</keyword>
<gene>
    <name evidence="4" type="ORF">Lysil_1870</name>
</gene>
<feature type="domain" description="Rhodanese" evidence="3">
    <location>
        <begin position="16"/>
        <end position="135"/>
    </location>
</feature>
<evidence type="ECO:0000259" key="3">
    <source>
        <dbReference type="PROSITE" id="PS50206"/>
    </source>
</evidence>
<organism evidence="4 5">
    <name type="scientific">Solilutibacter silvestris</name>
    <dbReference type="NCBI Taxonomy" id="1645665"/>
    <lineage>
        <taxon>Bacteria</taxon>
        <taxon>Pseudomonadati</taxon>
        <taxon>Pseudomonadota</taxon>
        <taxon>Gammaproteobacteria</taxon>
        <taxon>Lysobacterales</taxon>
        <taxon>Lysobacteraceae</taxon>
        <taxon>Solilutibacter</taxon>
    </lineage>
</organism>
<feature type="domain" description="Rhodanese" evidence="3">
    <location>
        <begin position="165"/>
        <end position="278"/>
    </location>
</feature>
<dbReference type="AlphaFoldDB" id="A0A2K1PY25"/>
<dbReference type="SUPFAM" id="SSF52821">
    <property type="entry name" value="Rhodanese/Cell cycle control phosphatase"/>
    <property type="match status" value="2"/>
</dbReference>
<reference evidence="4 5" key="1">
    <citation type="submission" date="2017-08" db="EMBL/GenBank/DDBJ databases">
        <title>Lysobacter sylvestris genome.</title>
        <authorList>
            <person name="Zhang D.-C."/>
            <person name="Albuquerque L."/>
            <person name="Franca L."/>
            <person name="Froufe H.J.C."/>
            <person name="Barroso C."/>
            <person name="Egas C."/>
            <person name="Da Costa M."/>
            <person name="Margesin R."/>
        </authorList>
    </citation>
    <scope>NUCLEOTIDE SEQUENCE [LARGE SCALE GENOMIC DNA]</scope>
    <source>
        <strain evidence="4 5">AM20-91</strain>
    </source>
</reference>
<evidence type="ECO:0000313" key="4">
    <source>
        <dbReference type="EMBL" id="PNS07694.1"/>
    </source>
</evidence>
<dbReference type="Proteomes" id="UP000236220">
    <property type="component" value="Unassembled WGS sequence"/>
</dbReference>
<evidence type="ECO:0000313" key="5">
    <source>
        <dbReference type="Proteomes" id="UP000236220"/>
    </source>
</evidence>
<protein>
    <submittedName>
        <fullName evidence="4">Rhodanese-related sulfurtransferase</fullName>
    </submittedName>
</protein>
<proteinExistence type="predicted"/>
<sequence>MFTTLIDCETLLQRLDDPAWVVLDARVLLSDRSAGETMYRAGHIPGALYADLERDLSDMRVQGEGRHPWPHDDDFTRTLGAWGITPDTQVIVYDADQGMFAARAWWLLRTLGHSAVAVLDGGFARWNALGYPVTTDLPEIRAVASYPATFDHSLLFSHDDVAAHLEHGGLLVDARAAERFRGDVEPLDRKAGHVPGAVNRPFARNLGEDGRFKSSQQLFAEFAELLSGRTPSDMVSMCGSGVTACHNLLAMAHAGLVGAKLYTGSWSGWISDDARPIATGG</sequence>
<evidence type="ECO:0000256" key="2">
    <source>
        <dbReference type="ARBA" id="ARBA00022737"/>
    </source>
</evidence>
<dbReference type="InterPro" id="IPR001763">
    <property type="entry name" value="Rhodanese-like_dom"/>
</dbReference>
<dbReference type="InterPro" id="IPR036873">
    <property type="entry name" value="Rhodanese-like_dom_sf"/>
</dbReference>
<evidence type="ECO:0000256" key="1">
    <source>
        <dbReference type="ARBA" id="ARBA00022679"/>
    </source>
</evidence>
<dbReference type="RefSeq" id="WP_103075372.1">
    <property type="nucleotide sequence ID" value="NZ_NPZB01000002.1"/>
</dbReference>
<name>A0A2K1PY25_9GAMM</name>
<dbReference type="EMBL" id="NPZB01000002">
    <property type="protein sequence ID" value="PNS07694.1"/>
    <property type="molecule type" value="Genomic_DNA"/>
</dbReference>
<dbReference type="OrthoDB" id="9781034at2"/>
<keyword evidence="1 4" id="KW-0808">Transferase</keyword>
<dbReference type="InterPro" id="IPR045078">
    <property type="entry name" value="TST/MPST-like"/>
</dbReference>
<dbReference type="PANTHER" id="PTHR11364">
    <property type="entry name" value="THIOSULFATE SULFERTANSFERASE"/>
    <property type="match status" value="1"/>
</dbReference>
<dbReference type="CDD" id="cd01448">
    <property type="entry name" value="TST_Repeat_1"/>
    <property type="match status" value="1"/>
</dbReference>
<dbReference type="SMART" id="SM00450">
    <property type="entry name" value="RHOD"/>
    <property type="match status" value="2"/>
</dbReference>
<dbReference type="PROSITE" id="PS50206">
    <property type="entry name" value="RHODANESE_3"/>
    <property type="match status" value="2"/>
</dbReference>
<dbReference type="Gene3D" id="3.40.250.10">
    <property type="entry name" value="Rhodanese-like domain"/>
    <property type="match status" value="2"/>
</dbReference>
<dbReference type="PANTHER" id="PTHR11364:SF27">
    <property type="entry name" value="SULFURTRANSFERASE"/>
    <property type="match status" value="1"/>
</dbReference>
<dbReference type="GO" id="GO:0004792">
    <property type="term" value="F:thiosulfate-cyanide sulfurtransferase activity"/>
    <property type="evidence" value="ECO:0007669"/>
    <property type="project" value="TreeGrafter"/>
</dbReference>
<comment type="caution">
    <text evidence="4">The sequence shown here is derived from an EMBL/GenBank/DDBJ whole genome shotgun (WGS) entry which is preliminary data.</text>
</comment>
<accession>A0A2K1PY25</accession>
<dbReference type="Pfam" id="PF00581">
    <property type="entry name" value="Rhodanese"/>
    <property type="match status" value="2"/>
</dbReference>
<dbReference type="CDD" id="cd01449">
    <property type="entry name" value="TST_Repeat_2"/>
    <property type="match status" value="1"/>
</dbReference>